<evidence type="ECO:0000313" key="5">
    <source>
        <dbReference type="EMBL" id="KAG1553166.1"/>
    </source>
</evidence>
<feature type="compositionally biased region" description="Low complexity" evidence="3">
    <location>
        <begin position="575"/>
        <end position="600"/>
    </location>
</feature>
<dbReference type="PANTHER" id="PTHR23335">
    <property type="entry name" value="CALMODULIN-BINDING TRANSCRIPTION ACTIVATOR CAMTA"/>
    <property type="match status" value="1"/>
</dbReference>
<accession>A0A9P6YND7</accession>
<dbReference type="InterPro" id="IPR014756">
    <property type="entry name" value="Ig_E-set"/>
</dbReference>
<dbReference type="GO" id="GO:0003690">
    <property type="term" value="F:double-stranded DNA binding"/>
    <property type="evidence" value="ECO:0007669"/>
    <property type="project" value="TreeGrafter"/>
</dbReference>
<feature type="compositionally biased region" description="Polar residues" evidence="3">
    <location>
        <begin position="406"/>
        <end position="428"/>
    </location>
</feature>
<organism evidence="5 6">
    <name type="scientific">Rhizopus oryzae</name>
    <name type="common">Mucormycosis agent</name>
    <name type="synonym">Rhizopus arrhizus var. delemar</name>
    <dbReference type="NCBI Taxonomy" id="64495"/>
    <lineage>
        <taxon>Eukaryota</taxon>
        <taxon>Fungi</taxon>
        <taxon>Fungi incertae sedis</taxon>
        <taxon>Mucoromycota</taxon>
        <taxon>Mucoromycotina</taxon>
        <taxon>Mucoromycetes</taxon>
        <taxon>Mucorales</taxon>
        <taxon>Mucorineae</taxon>
        <taxon>Rhizopodaceae</taxon>
        <taxon>Rhizopus</taxon>
    </lineage>
</organism>
<dbReference type="OrthoDB" id="71307at2759"/>
<dbReference type="Pfam" id="PF01833">
    <property type="entry name" value="TIG"/>
    <property type="match status" value="1"/>
</dbReference>
<evidence type="ECO:0000256" key="1">
    <source>
        <dbReference type="ARBA" id="ARBA00023043"/>
    </source>
</evidence>
<feature type="region of interest" description="Disordered" evidence="3">
    <location>
        <begin position="574"/>
        <end position="602"/>
    </location>
</feature>
<keyword evidence="1 2" id="KW-0040">ANK repeat</keyword>
<feature type="region of interest" description="Disordered" evidence="3">
    <location>
        <begin position="339"/>
        <end position="428"/>
    </location>
</feature>
<feature type="region of interest" description="Disordered" evidence="3">
    <location>
        <begin position="39"/>
        <end position="63"/>
    </location>
</feature>
<feature type="compositionally biased region" description="Low complexity" evidence="3">
    <location>
        <begin position="510"/>
        <end position="525"/>
    </location>
</feature>
<sequence length="934" mass="105528">MDLFLNQVAEYNTQHTSFDQQQQASSSQQNDNNVFATQQGNSKIEEFIKPSDTNKKGKQKAKESGHSSLLQVLTNPLLHAIPILARNCLNFEDFVAQTSIPEYDNHNGLLGPMKDVENQNESDMVSSPIIKSDTPWHIRVLGLPHMGAKSRVETQIKICLQLADAQGELATNWSHIKLPEHLVSKDKLKRRNPKYGTEEKTTLIESQILSLEAAVICESHPDDQIIMCPSCVHRERKRLKRKRDNKVARAVNKEGGAAKLAALLSSNELPDLNDEKVMEEERKRILLFNCNELVEFNSGEATIPTRITCYCRHHSEKIGFRIAFVLKDHLDQVLATGRSPPIMITDDHKSSKMQQQAATRKRNRAEMDTSATESDVPISSKRRADVEIDSGVSSPIASTPATPSSQNDDNIPENSNQNNDNLNKIAPQNNSNEEQINHSLEIHQHHPLEVITENNSHRFFAAANSHPFIHNDNNNSNLDLSNNELYDFLNSNDLNLLHASQPSISETNQHKQQQQKQTSQAQQQHISNNSINNVNSGLSHHHQSLLQQQILSQFNQNSILLNHRNKRNTVLNAIQQQQQQQQHQQQQQQQHQHQQHQQQHQEPHNIYAKLQERNVMDEVKAPHLPRLHRLIPADGPIYGGSEVTVLGSNFYEGLTCLFGENPAVPTHCWSPNTLLCILPPAASAGPVVVSFKEHPLMLEGQDVVLFTYFDESDRALMELALQVVGLKTMGKVEDARQIAMRIVQGDNKDCVFKSNINLKNEYRYKMTPLAASAVYENARQLYLSQLEDHVTNTILAVYRLKSQNSMKRCLSLTNDNQHSLLHLATICGYSRLVQTLVELRCDVNQTDKNGFTALHFASWAGKLEIVKILIESSNLEIKNRAGKTAEKLAIESGHTNIVQLFKKIQHSRTDSTEHHVRIPKSCISWTINDLILQA</sequence>
<feature type="repeat" description="ANK" evidence="2">
    <location>
        <begin position="816"/>
        <end position="848"/>
    </location>
</feature>
<dbReference type="SMART" id="SM00248">
    <property type="entry name" value="ANK"/>
    <property type="match status" value="3"/>
</dbReference>
<reference evidence="5" key="1">
    <citation type="journal article" date="2020" name="Microb. Genom.">
        <title>Genetic diversity of clinical and environmental Mucorales isolates obtained from an investigation of mucormycosis cases among solid organ transplant recipients.</title>
        <authorList>
            <person name="Nguyen M.H."/>
            <person name="Kaul D."/>
            <person name="Muto C."/>
            <person name="Cheng S.J."/>
            <person name="Richter R.A."/>
            <person name="Bruno V.M."/>
            <person name="Liu G."/>
            <person name="Beyhan S."/>
            <person name="Sundermann A.J."/>
            <person name="Mounaud S."/>
            <person name="Pasculle A.W."/>
            <person name="Nierman W.C."/>
            <person name="Driscoll E."/>
            <person name="Cumbie R."/>
            <person name="Clancy C.J."/>
            <person name="Dupont C.L."/>
        </authorList>
    </citation>
    <scope>NUCLEOTIDE SEQUENCE</scope>
    <source>
        <strain evidence="5">GL16</strain>
    </source>
</reference>
<evidence type="ECO:0000256" key="3">
    <source>
        <dbReference type="SAM" id="MobiDB-lite"/>
    </source>
</evidence>
<dbReference type="PROSITE" id="PS50297">
    <property type="entry name" value="ANK_REP_REGION"/>
    <property type="match status" value="1"/>
</dbReference>
<evidence type="ECO:0000256" key="2">
    <source>
        <dbReference type="PROSITE-ProRule" id="PRU00023"/>
    </source>
</evidence>
<name>A0A9P6YND7_RHIOR</name>
<protein>
    <recommendedName>
        <fullName evidence="4">IPT/TIG domain-containing protein</fullName>
    </recommendedName>
</protein>
<feature type="repeat" description="ANK" evidence="2">
    <location>
        <begin position="849"/>
        <end position="871"/>
    </location>
</feature>
<evidence type="ECO:0000259" key="4">
    <source>
        <dbReference type="SMART" id="SM00429"/>
    </source>
</evidence>
<dbReference type="EMBL" id="JAANIT010000049">
    <property type="protein sequence ID" value="KAG1553166.1"/>
    <property type="molecule type" value="Genomic_DNA"/>
</dbReference>
<dbReference type="SUPFAM" id="SSF81296">
    <property type="entry name" value="E set domains"/>
    <property type="match status" value="1"/>
</dbReference>
<dbReference type="InterPro" id="IPR002909">
    <property type="entry name" value="IPT_dom"/>
</dbReference>
<dbReference type="InterPro" id="IPR057962">
    <property type="entry name" value="SPT23_MGA2_DBD"/>
</dbReference>
<dbReference type="InterPro" id="IPR036770">
    <property type="entry name" value="Ankyrin_rpt-contain_sf"/>
</dbReference>
<feature type="domain" description="IPT/TIG" evidence="4">
    <location>
        <begin position="624"/>
        <end position="709"/>
    </location>
</feature>
<dbReference type="Proteomes" id="UP000717996">
    <property type="component" value="Unassembled WGS sequence"/>
</dbReference>
<dbReference type="PANTHER" id="PTHR23335:SF1">
    <property type="entry name" value="CALMODULIN-BINDING TRANSCRIPTION ACTIVATOR, ISOFORM F"/>
    <property type="match status" value="1"/>
</dbReference>
<dbReference type="Pfam" id="PF12796">
    <property type="entry name" value="Ank_2"/>
    <property type="match status" value="1"/>
</dbReference>
<dbReference type="InterPro" id="IPR013783">
    <property type="entry name" value="Ig-like_fold"/>
</dbReference>
<dbReference type="CDD" id="cd00102">
    <property type="entry name" value="IPT"/>
    <property type="match status" value="1"/>
</dbReference>
<dbReference type="SUPFAM" id="SSF48403">
    <property type="entry name" value="Ankyrin repeat"/>
    <property type="match status" value="1"/>
</dbReference>
<dbReference type="GO" id="GO:0006357">
    <property type="term" value="P:regulation of transcription by RNA polymerase II"/>
    <property type="evidence" value="ECO:0007669"/>
    <property type="project" value="TreeGrafter"/>
</dbReference>
<comment type="caution">
    <text evidence="5">The sequence shown here is derived from an EMBL/GenBank/DDBJ whole genome shotgun (WGS) entry which is preliminary data.</text>
</comment>
<gene>
    <name evidence="5" type="ORF">G6F51_000772</name>
</gene>
<dbReference type="PROSITE" id="PS50088">
    <property type="entry name" value="ANK_REPEAT"/>
    <property type="match status" value="2"/>
</dbReference>
<dbReference type="Gene3D" id="1.25.40.20">
    <property type="entry name" value="Ankyrin repeat-containing domain"/>
    <property type="match status" value="1"/>
</dbReference>
<evidence type="ECO:0000313" key="6">
    <source>
        <dbReference type="Proteomes" id="UP000717996"/>
    </source>
</evidence>
<feature type="compositionally biased region" description="Low complexity" evidence="3">
    <location>
        <begin position="393"/>
        <end position="405"/>
    </location>
</feature>
<dbReference type="Pfam" id="PF25603">
    <property type="entry name" value="SPT23_MGA2_DBD"/>
    <property type="match status" value="1"/>
</dbReference>
<proteinExistence type="predicted"/>
<feature type="region of interest" description="Disordered" evidence="3">
    <location>
        <begin position="504"/>
        <end position="525"/>
    </location>
</feature>
<dbReference type="AlphaFoldDB" id="A0A9P6YND7"/>
<dbReference type="InterPro" id="IPR002110">
    <property type="entry name" value="Ankyrin_rpt"/>
</dbReference>
<dbReference type="Gene3D" id="2.60.40.10">
    <property type="entry name" value="Immunoglobulins"/>
    <property type="match status" value="1"/>
</dbReference>
<dbReference type="GO" id="GO:0005634">
    <property type="term" value="C:nucleus"/>
    <property type="evidence" value="ECO:0007669"/>
    <property type="project" value="TreeGrafter"/>
</dbReference>
<dbReference type="GO" id="GO:0003712">
    <property type="term" value="F:transcription coregulator activity"/>
    <property type="evidence" value="ECO:0007669"/>
    <property type="project" value="TreeGrafter"/>
</dbReference>
<dbReference type="SMART" id="SM00429">
    <property type="entry name" value="IPT"/>
    <property type="match status" value="1"/>
</dbReference>
<feature type="compositionally biased region" description="Basic and acidic residues" evidence="3">
    <location>
        <begin position="43"/>
        <end position="63"/>
    </location>
</feature>